<evidence type="ECO:0000313" key="3">
    <source>
        <dbReference type="Proteomes" id="UP000638732"/>
    </source>
</evidence>
<evidence type="ECO:0000313" key="2">
    <source>
        <dbReference type="EMBL" id="NCD70185.1"/>
    </source>
</evidence>
<dbReference type="AlphaFoldDB" id="A0A965ZFW5"/>
<sequence length="167" mass="18276">MNPQLIPLTITTDADGPCVSVAGGNYRVVISGKQTGGEYAVIDMLVPPNGGPGPHAHVEIQEAFYVLDGEVEIKTEEQTYTAKRGTYINIPKGGMVHCFKNKTDTLARLLCYVMPAGMDDMFLEIGKPVEPGVFLPAPQLGPDDIKKLMEIGERYGQKFYPPDYLDK</sequence>
<dbReference type="SUPFAM" id="SSF51182">
    <property type="entry name" value="RmlC-like cupins"/>
    <property type="match status" value="1"/>
</dbReference>
<dbReference type="InterPro" id="IPR053146">
    <property type="entry name" value="QDO-like"/>
</dbReference>
<dbReference type="RefSeq" id="WP_166586148.1">
    <property type="nucleotide sequence ID" value="NZ_WWEO01000042.1"/>
</dbReference>
<organism evidence="2 3">
    <name type="scientific">Mucilaginibacter agri</name>
    <dbReference type="NCBI Taxonomy" id="2695265"/>
    <lineage>
        <taxon>Bacteria</taxon>
        <taxon>Pseudomonadati</taxon>
        <taxon>Bacteroidota</taxon>
        <taxon>Sphingobacteriia</taxon>
        <taxon>Sphingobacteriales</taxon>
        <taxon>Sphingobacteriaceae</taxon>
        <taxon>Mucilaginibacter</taxon>
    </lineage>
</organism>
<reference evidence="2" key="2">
    <citation type="submission" date="2020-10" db="EMBL/GenBank/DDBJ databases">
        <title>Mucilaginibacter sp. nov., isolated from soil.</title>
        <authorList>
            <person name="Jeon C.O."/>
        </authorList>
    </citation>
    <scope>NUCLEOTIDE SEQUENCE</scope>
    <source>
        <strain evidence="2">R11</strain>
    </source>
</reference>
<comment type="caution">
    <text evidence="2">The sequence shown here is derived from an EMBL/GenBank/DDBJ whole genome shotgun (WGS) entry which is preliminary data.</text>
</comment>
<dbReference type="Pfam" id="PF07883">
    <property type="entry name" value="Cupin_2"/>
    <property type="match status" value="1"/>
</dbReference>
<name>A0A965ZFW5_9SPHI</name>
<dbReference type="PANTHER" id="PTHR36440">
    <property type="entry name" value="PUTATIVE (AFU_ORTHOLOGUE AFUA_8G07350)-RELATED"/>
    <property type="match status" value="1"/>
</dbReference>
<evidence type="ECO:0000259" key="1">
    <source>
        <dbReference type="Pfam" id="PF07883"/>
    </source>
</evidence>
<dbReference type="InterPro" id="IPR011051">
    <property type="entry name" value="RmlC_Cupin_sf"/>
</dbReference>
<dbReference type="InterPro" id="IPR013096">
    <property type="entry name" value="Cupin_2"/>
</dbReference>
<reference evidence="2" key="1">
    <citation type="submission" date="2020-01" db="EMBL/GenBank/DDBJ databases">
        <authorList>
            <person name="Seo Y.L."/>
        </authorList>
    </citation>
    <scope>NUCLEOTIDE SEQUENCE</scope>
    <source>
        <strain evidence="2">R11</strain>
    </source>
</reference>
<accession>A0A965ZFW5</accession>
<keyword evidence="3" id="KW-1185">Reference proteome</keyword>
<gene>
    <name evidence="2" type="ORF">GSY63_12525</name>
</gene>
<dbReference type="PANTHER" id="PTHR36440:SF1">
    <property type="entry name" value="PUTATIVE (AFU_ORTHOLOGUE AFUA_8G07350)-RELATED"/>
    <property type="match status" value="1"/>
</dbReference>
<dbReference type="Proteomes" id="UP000638732">
    <property type="component" value="Unassembled WGS sequence"/>
</dbReference>
<proteinExistence type="predicted"/>
<dbReference type="InterPro" id="IPR014710">
    <property type="entry name" value="RmlC-like_jellyroll"/>
</dbReference>
<dbReference type="Gene3D" id="2.60.120.10">
    <property type="entry name" value="Jelly Rolls"/>
    <property type="match status" value="1"/>
</dbReference>
<dbReference type="EMBL" id="WWEO01000042">
    <property type="protein sequence ID" value="NCD70185.1"/>
    <property type="molecule type" value="Genomic_DNA"/>
</dbReference>
<protein>
    <submittedName>
        <fullName evidence="2">Cupin domain-containing protein</fullName>
    </submittedName>
</protein>
<feature type="domain" description="Cupin type-2" evidence="1">
    <location>
        <begin position="44"/>
        <end position="111"/>
    </location>
</feature>